<dbReference type="EMBL" id="JBHMBS010000002">
    <property type="protein sequence ID" value="MFB9674855.1"/>
    <property type="molecule type" value="Genomic_DNA"/>
</dbReference>
<sequence length="190" mass="21218">MDLQHAVTHYRRLIKEVGWLEEGMAWTVILPVSGRLSVREAATRLTGDSHPELSELEPGFSGVVSLGRSGAAMMLFEADGFSHAGDPHVLERLSESARVWHVSWNLTGRRMLSYAAQGKVLAEMLDFNPDWLHGIDPGSLREEAAILRGIGRYRPPTRYKTKVMAMVEHHTGVRLDKQWLDQPQPALSVG</sequence>
<proteinExistence type="predicted"/>
<organism evidence="1 2">
    <name type="scientific">Streptosporangium vulgare</name>
    <dbReference type="NCBI Taxonomy" id="46190"/>
    <lineage>
        <taxon>Bacteria</taxon>
        <taxon>Bacillati</taxon>
        <taxon>Actinomycetota</taxon>
        <taxon>Actinomycetes</taxon>
        <taxon>Streptosporangiales</taxon>
        <taxon>Streptosporangiaceae</taxon>
        <taxon>Streptosporangium</taxon>
    </lineage>
</organism>
<dbReference type="RefSeq" id="WP_344748946.1">
    <property type="nucleotide sequence ID" value="NZ_BAAAWW010000175.1"/>
</dbReference>
<dbReference type="Proteomes" id="UP001589610">
    <property type="component" value="Unassembled WGS sequence"/>
</dbReference>
<reference evidence="1 2" key="1">
    <citation type="submission" date="2024-09" db="EMBL/GenBank/DDBJ databases">
        <authorList>
            <person name="Sun Q."/>
            <person name="Mori K."/>
        </authorList>
    </citation>
    <scope>NUCLEOTIDE SEQUENCE [LARGE SCALE GENOMIC DNA]</scope>
    <source>
        <strain evidence="1 2">JCM 3028</strain>
    </source>
</reference>
<evidence type="ECO:0000313" key="1">
    <source>
        <dbReference type="EMBL" id="MFB9674855.1"/>
    </source>
</evidence>
<gene>
    <name evidence="1" type="ORF">ACFFRH_05095</name>
</gene>
<keyword evidence="2" id="KW-1185">Reference proteome</keyword>
<protein>
    <submittedName>
        <fullName evidence="1">Uncharacterized protein</fullName>
    </submittedName>
</protein>
<evidence type="ECO:0000313" key="2">
    <source>
        <dbReference type="Proteomes" id="UP001589610"/>
    </source>
</evidence>
<accession>A0ABV5T710</accession>
<comment type="caution">
    <text evidence="1">The sequence shown here is derived from an EMBL/GenBank/DDBJ whole genome shotgun (WGS) entry which is preliminary data.</text>
</comment>
<name>A0ABV5T710_9ACTN</name>